<dbReference type="GO" id="GO:0008115">
    <property type="term" value="F:sarcosine oxidase activity"/>
    <property type="evidence" value="ECO:0007669"/>
    <property type="project" value="UniProtKB-EC"/>
</dbReference>
<dbReference type="InterPro" id="IPR027266">
    <property type="entry name" value="TrmE/GcvT-like"/>
</dbReference>
<organism evidence="1 2">
    <name type="scientific">Rhizobium paknamense</name>
    <dbReference type="NCBI Taxonomy" id="1206817"/>
    <lineage>
        <taxon>Bacteria</taxon>
        <taxon>Pseudomonadati</taxon>
        <taxon>Pseudomonadota</taxon>
        <taxon>Alphaproteobacteria</taxon>
        <taxon>Hyphomicrobiales</taxon>
        <taxon>Rhizobiaceae</taxon>
        <taxon>Rhizobium/Agrobacterium group</taxon>
        <taxon>Rhizobium</taxon>
    </lineage>
</organism>
<dbReference type="InterPro" id="IPR007375">
    <property type="entry name" value="SoxG"/>
</dbReference>
<dbReference type="Proteomes" id="UP001235269">
    <property type="component" value="Unassembled WGS sequence"/>
</dbReference>
<dbReference type="RefSeq" id="WP_307158442.1">
    <property type="nucleotide sequence ID" value="NZ_JAUSWH010000007.1"/>
</dbReference>
<dbReference type="Gene3D" id="3.30.1360.120">
    <property type="entry name" value="Probable tRNA modification gtpase trme, domain 1"/>
    <property type="match status" value="1"/>
</dbReference>
<dbReference type="SUPFAM" id="SSF103025">
    <property type="entry name" value="Folate-binding domain"/>
    <property type="match status" value="1"/>
</dbReference>
<dbReference type="EC" id="1.5.3.1" evidence="1"/>
<gene>
    <name evidence="1" type="ORF">QO005_002590</name>
</gene>
<dbReference type="NCBIfam" id="TIGR01375">
    <property type="entry name" value="soxG"/>
    <property type="match status" value="1"/>
</dbReference>
<reference evidence="1 2" key="1">
    <citation type="submission" date="2023-07" db="EMBL/GenBank/DDBJ databases">
        <title>Genomic Encyclopedia of Type Strains, Phase IV (KMG-IV): sequencing the most valuable type-strain genomes for metagenomic binning, comparative biology and taxonomic classification.</title>
        <authorList>
            <person name="Goeker M."/>
        </authorList>
    </citation>
    <scope>NUCLEOTIDE SEQUENCE [LARGE SCALE GENOMIC DNA]</scope>
    <source>
        <strain evidence="1 2">DSM 100301</strain>
    </source>
</reference>
<sequence>MAEIARAERKPALSGKEGGTARARITVAAPAARVNLRAGEEAVPALSAALGLELPRQPKTSARNGTRLALWLGPDEWLLIDVDGADLMGDCARSGAVHAATDVSHRNIGILITGADAAAALNAACPLDLSIKSFPVGACARTVFGKIEIVVYREAEDAFRVECWRSFADYAFGMLEEGAADAGQ</sequence>
<keyword evidence="1" id="KW-0560">Oxidoreductase</keyword>
<accession>A0ABU0IGA9</accession>
<protein>
    <submittedName>
        <fullName evidence="1">Sarcosine oxidase subunit gamma</fullName>
        <ecNumber evidence="1">1.5.3.1</ecNumber>
    </submittedName>
</protein>
<dbReference type="Gene3D" id="3.30.70.1520">
    <property type="entry name" value="Heterotetrameric sarcosine oxidase"/>
    <property type="match status" value="1"/>
</dbReference>
<keyword evidence="2" id="KW-1185">Reference proteome</keyword>
<evidence type="ECO:0000313" key="1">
    <source>
        <dbReference type="EMBL" id="MDQ0456249.1"/>
    </source>
</evidence>
<name>A0ABU0IGA9_9HYPH</name>
<evidence type="ECO:0000313" key="2">
    <source>
        <dbReference type="Proteomes" id="UP001235269"/>
    </source>
</evidence>
<dbReference type="EMBL" id="JAUSWH010000007">
    <property type="protein sequence ID" value="MDQ0456249.1"/>
    <property type="molecule type" value="Genomic_DNA"/>
</dbReference>
<proteinExistence type="predicted"/>
<comment type="caution">
    <text evidence="1">The sequence shown here is derived from an EMBL/GenBank/DDBJ whole genome shotgun (WGS) entry which is preliminary data.</text>
</comment>
<dbReference type="Pfam" id="PF04268">
    <property type="entry name" value="SoxG"/>
    <property type="match status" value="1"/>
</dbReference>
<dbReference type="InterPro" id="IPR006280">
    <property type="entry name" value="SoxG_het"/>
</dbReference>